<keyword evidence="1" id="KW-0732">Signal</keyword>
<dbReference type="Proteomes" id="UP000292402">
    <property type="component" value="Unassembled WGS sequence"/>
</dbReference>
<sequence length="319" mass="33790">MKYLSTLSALMASALAANVSTVHQFSNGTWLENIAAMQNGSLLVSTIGVAQIHIVHPQTSPATFSTIATFPNATGAFGITEFKKNVFAVIVSRSAPEYRPTLQKYSLWKLDLSQKEKTTKVSMMAELPDMAMPNGMATLNQETLLLADSWYGNIAAFNIKTGKTGVVLEDPSLAANFSAPGLQLGANGIKVHDDYVYYTNTAQAIAGRVRVHPSTGKPFGFFETVRDSTLTGPDDISIAKDDSIYVSEPLAAPQGDKLQHITLDGNVTTIAEGDSVAGTTASAFGRTKKDSNTLYLTTMGGFGADGQAKAGGKIVAVQL</sequence>
<reference evidence="3" key="1">
    <citation type="journal article" date="2019" name="bioRxiv">
        <title>Genomics, evolutionary history and diagnostics of the Alternaria alternata species group including apple and Asian pear pathotypes.</title>
        <authorList>
            <person name="Armitage A.D."/>
            <person name="Cockerton H.M."/>
            <person name="Sreenivasaprasad S."/>
            <person name="Woodhall J.W."/>
            <person name="Lane C.R."/>
            <person name="Harrison R.J."/>
            <person name="Clarkson J.P."/>
        </authorList>
    </citation>
    <scope>NUCLEOTIDE SEQUENCE [LARGE SCALE GENOMIC DNA]</scope>
    <source>
        <strain evidence="3">FERA 1082</strain>
    </source>
</reference>
<dbReference type="PANTHER" id="PTHR42060:SF1">
    <property type="entry name" value="NHL REPEAT-CONTAINING PROTEIN"/>
    <property type="match status" value="1"/>
</dbReference>
<dbReference type="InterPro" id="IPR011042">
    <property type="entry name" value="6-blade_b-propeller_TolB-like"/>
</dbReference>
<dbReference type="SUPFAM" id="SSF63829">
    <property type="entry name" value="Calcium-dependent phosphotriesterase"/>
    <property type="match status" value="1"/>
</dbReference>
<evidence type="ECO:0000313" key="2">
    <source>
        <dbReference type="EMBL" id="RYN62177.1"/>
    </source>
</evidence>
<dbReference type="AlphaFoldDB" id="A0A4Q4MYX2"/>
<dbReference type="Gene3D" id="2.120.10.30">
    <property type="entry name" value="TolB, C-terminal domain"/>
    <property type="match status" value="1"/>
</dbReference>
<gene>
    <name evidence="2" type="ORF">AA0114_g632</name>
</gene>
<feature type="signal peptide" evidence="1">
    <location>
        <begin position="1"/>
        <end position="16"/>
    </location>
</feature>
<dbReference type="InterPro" id="IPR052998">
    <property type="entry name" value="Hetero-Diels-Alderase-like"/>
</dbReference>
<evidence type="ECO:0000313" key="3">
    <source>
        <dbReference type="Proteomes" id="UP000292402"/>
    </source>
</evidence>
<evidence type="ECO:0008006" key="4">
    <source>
        <dbReference type="Google" id="ProtNLM"/>
    </source>
</evidence>
<comment type="caution">
    <text evidence="2">The sequence shown here is derived from an EMBL/GenBank/DDBJ whole genome shotgun (WGS) entry which is preliminary data.</text>
</comment>
<dbReference type="EMBL" id="PDXA01000001">
    <property type="protein sequence ID" value="RYN62177.1"/>
    <property type="molecule type" value="Genomic_DNA"/>
</dbReference>
<proteinExistence type="predicted"/>
<organism evidence="2 3">
    <name type="scientific">Alternaria tenuissima</name>
    <dbReference type="NCBI Taxonomy" id="119927"/>
    <lineage>
        <taxon>Eukaryota</taxon>
        <taxon>Fungi</taxon>
        <taxon>Dikarya</taxon>
        <taxon>Ascomycota</taxon>
        <taxon>Pezizomycotina</taxon>
        <taxon>Dothideomycetes</taxon>
        <taxon>Pleosporomycetidae</taxon>
        <taxon>Pleosporales</taxon>
        <taxon>Pleosporineae</taxon>
        <taxon>Pleosporaceae</taxon>
        <taxon>Alternaria</taxon>
        <taxon>Alternaria sect. Alternaria</taxon>
        <taxon>Alternaria alternata complex</taxon>
    </lineage>
</organism>
<name>A0A4Q4MYX2_9PLEO</name>
<feature type="chain" id="PRO_5021009674" description="SMP-30/Gluconolactonase/LRE-like region domain-containing protein" evidence="1">
    <location>
        <begin position="17"/>
        <end position="319"/>
    </location>
</feature>
<evidence type="ECO:0000256" key="1">
    <source>
        <dbReference type="SAM" id="SignalP"/>
    </source>
</evidence>
<dbReference type="PANTHER" id="PTHR42060">
    <property type="entry name" value="NHL REPEAT-CONTAINING PROTEIN-RELATED"/>
    <property type="match status" value="1"/>
</dbReference>
<protein>
    <recommendedName>
        <fullName evidence="4">SMP-30/Gluconolactonase/LRE-like region domain-containing protein</fullName>
    </recommendedName>
</protein>
<accession>A0A4Q4MYX2</accession>